<dbReference type="InterPro" id="IPR051249">
    <property type="entry name" value="NLRP_Inflammasome"/>
</dbReference>
<protein>
    <submittedName>
        <fullName evidence="9">Uncharacterized protein si:dkey-10c21.1</fullName>
    </submittedName>
</protein>
<dbReference type="AlphaFoldDB" id="A0A8U1F6J9"/>
<name>A0A8U1F6J9_SALNM</name>
<dbReference type="CDD" id="cd01671">
    <property type="entry name" value="CARD"/>
    <property type="match status" value="1"/>
</dbReference>
<organism evidence="8 9">
    <name type="scientific">Salvelinus namaycush</name>
    <name type="common">Lake trout</name>
    <name type="synonym">Salmo namaycush</name>
    <dbReference type="NCBI Taxonomy" id="8040"/>
    <lineage>
        <taxon>Eukaryota</taxon>
        <taxon>Metazoa</taxon>
        <taxon>Chordata</taxon>
        <taxon>Craniata</taxon>
        <taxon>Vertebrata</taxon>
        <taxon>Euteleostomi</taxon>
        <taxon>Actinopterygii</taxon>
        <taxon>Neopterygii</taxon>
        <taxon>Teleostei</taxon>
        <taxon>Protacanthopterygii</taxon>
        <taxon>Salmoniformes</taxon>
        <taxon>Salmonidae</taxon>
        <taxon>Salmoninae</taxon>
        <taxon>Salvelinus</taxon>
    </lineage>
</organism>
<dbReference type="GO" id="GO:0045087">
    <property type="term" value="P:innate immune response"/>
    <property type="evidence" value="ECO:0007669"/>
    <property type="project" value="UniProtKB-KW"/>
</dbReference>
<dbReference type="GO" id="GO:0006954">
    <property type="term" value="P:inflammatory response"/>
    <property type="evidence" value="ECO:0007669"/>
    <property type="project" value="UniProtKB-KW"/>
</dbReference>
<reference evidence="9" key="1">
    <citation type="submission" date="2025-08" db="UniProtKB">
        <authorList>
            <consortium name="RefSeq"/>
        </authorList>
    </citation>
    <scope>IDENTIFICATION</scope>
    <source>
        <tissue evidence="9">White muscle</tissue>
    </source>
</reference>
<feature type="region of interest" description="Disordered" evidence="6">
    <location>
        <begin position="180"/>
        <end position="206"/>
    </location>
</feature>
<dbReference type="PANTHER" id="PTHR46985">
    <property type="entry name" value="NACHT, LRR AND PYD DOMAINS-CONTAINING PROTEIN 1"/>
    <property type="match status" value="1"/>
</dbReference>
<feature type="compositionally biased region" description="Polar residues" evidence="6">
    <location>
        <begin position="197"/>
        <end position="206"/>
    </location>
</feature>
<dbReference type="GO" id="GO:0005829">
    <property type="term" value="C:cytosol"/>
    <property type="evidence" value="ECO:0007669"/>
    <property type="project" value="UniProtKB-SubCell"/>
</dbReference>
<evidence type="ECO:0000259" key="7">
    <source>
        <dbReference type="Pfam" id="PF00619"/>
    </source>
</evidence>
<dbReference type="GeneID" id="120064345"/>
<keyword evidence="4" id="KW-0391">Immunity</keyword>
<evidence type="ECO:0000256" key="4">
    <source>
        <dbReference type="ARBA" id="ARBA00022859"/>
    </source>
</evidence>
<keyword evidence="8" id="KW-1185">Reference proteome</keyword>
<dbReference type="InterPro" id="IPR011029">
    <property type="entry name" value="DEATH-like_dom_sf"/>
</dbReference>
<evidence type="ECO:0000256" key="6">
    <source>
        <dbReference type="SAM" id="MobiDB-lite"/>
    </source>
</evidence>
<dbReference type="PANTHER" id="PTHR46985:SF2">
    <property type="entry name" value="APOPTOSIS-ASSOCIATED SPECK-LIKE PROTEIN CONTAINING A CARD"/>
    <property type="match status" value="1"/>
</dbReference>
<evidence type="ECO:0000313" key="8">
    <source>
        <dbReference type="Proteomes" id="UP000808372"/>
    </source>
</evidence>
<evidence type="ECO:0000256" key="5">
    <source>
        <dbReference type="ARBA" id="ARBA00023198"/>
    </source>
</evidence>
<evidence type="ECO:0000256" key="3">
    <source>
        <dbReference type="ARBA" id="ARBA00022588"/>
    </source>
</evidence>
<evidence type="ECO:0000256" key="2">
    <source>
        <dbReference type="ARBA" id="ARBA00022490"/>
    </source>
</evidence>
<dbReference type="Proteomes" id="UP000808372">
    <property type="component" value="Chromosome 19"/>
</dbReference>
<keyword evidence="3" id="KW-0399">Innate immunity</keyword>
<gene>
    <name evidence="9" type="primary">si:dkey-10c21.1</name>
</gene>
<keyword evidence="2" id="KW-0963">Cytoplasm</keyword>
<evidence type="ECO:0000256" key="1">
    <source>
        <dbReference type="ARBA" id="ARBA00004514"/>
    </source>
</evidence>
<accession>A0A8U1F6J9</accession>
<comment type="subcellular location">
    <subcellularLocation>
        <location evidence="1">Cytoplasm</location>
        <location evidence="1">Cytosol</location>
    </subcellularLocation>
</comment>
<evidence type="ECO:0000313" key="9">
    <source>
        <dbReference type="RefSeq" id="XP_038870788.1"/>
    </source>
</evidence>
<keyword evidence="5" id="KW-0395">Inflammatory response</keyword>
<proteinExistence type="predicted"/>
<dbReference type="Gene3D" id="1.10.533.10">
    <property type="entry name" value="Death Domain, Fas"/>
    <property type="match status" value="2"/>
</dbReference>
<feature type="compositionally biased region" description="Pro residues" evidence="6">
    <location>
        <begin position="180"/>
        <end position="194"/>
    </location>
</feature>
<dbReference type="GO" id="GO:0042981">
    <property type="term" value="P:regulation of apoptotic process"/>
    <property type="evidence" value="ECO:0007669"/>
    <property type="project" value="InterPro"/>
</dbReference>
<dbReference type="Pfam" id="PF00619">
    <property type="entry name" value="CARD"/>
    <property type="match status" value="1"/>
</dbReference>
<feature type="domain" description="CARD" evidence="7">
    <location>
        <begin position="214"/>
        <end position="290"/>
    </location>
</feature>
<dbReference type="SUPFAM" id="SSF47986">
    <property type="entry name" value="DEATH domain"/>
    <property type="match status" value="2"/>
</dbReference>
<dbReference type="RefSeq" id="XP_038870788.1">
    <property type="nucleotide sequence ID" value="XM_039014860.1"/>
</dbReference>
<dbReference type="InterPro" id="IPR001315">
    <property type="entry name" value="CARD"/>
</dbReference>
<sequence length="295" mass="32427">MAMEFLMSHKEDLCKWLSTMAAEFIIDKCEDILTAKQDKAIRNQKTDEGKIRLLLETFIEMDDSTCQDFLKILKEEQTHYPGLQQHFSKSTQASSSPMVYADCSSTVDTRKVTNVRGIKDLDMHVTVQAGSGNPSGMNVSQPPPHAEMVAIKDSHIFASEITNCTIDGNLNMSVMQVPAPQAPAPQAPQCPGPSRPKNMTHSPSISSISDKCGFLKRNRTALVSRVKNVKAIVDDLQSGHFHDEMAAIVNAQLTPQEMMRKLLDSATSTGATNALIQALLTHQKDVMDDLIAENA</sequence>
<dbReference type="KEGG" id="snh:120064345"/>